<organism evidence="6 7">
    <name type="scientific">Patiria miniata</name>
    <name type="common">Bat star</name>
    <name type="synonym">Asterina miniata</name>
    <dbReference type="NCBI Taxonomy" id="46514"/>
    <lineage>
        <taxon>Eukaryota</taxon>
        <taxon>Metazoa</taxon>
        <taxon>Echinodermata</taxon>
        <taxon>Eleutherozoa</taxon>
        <taxon>Asterozoa</taxon>
        <taxon>Asteroidea</taxon>
        <taxon>Valvatacea</taxon>
        <taxon>Valvatida</taxon>
        <taxon>Asterinidae</taxon>
        <taxon>Patiria</taxon>
    </lineage>
</organism>
<feature type="region of interest" description="Disordered" evidence="4">
    <location>
        <begin position="518"/>
        <end position="539"/>
    </location>
</feature>
<proteinExistence type="predicted"/>
<feature type="disulfide bond" evidence="3">
    <location>
        <begin position="245"/>
        <end position="299"/>
    </location>
</feature>
<feature type="compositionally biased region" description="Polar residues" evidence="4">
    <location>
        <begin position="634"/>
        <end position="644"/>
    </location>
</feature>
<feature type="compositionally biased region" description="Polar residues" evidence="4">
    <location>
        <begin position="419"/>
        <end position="431"/>
    </location>
</feature>
<feature type="compositionally biased region" description="Polar residues" evidence="4">
    <location>
        <begin position="518"/>
        <end position="538"/>
    </location>
</feature>
<feature type="disulfide bond" evidence="3">
    <location>
        <begin position="269"/>
        <end position="291"/>
    </location>
</feature>
<feature type="signal peptide" evidence="5">
    <location>
        <begin position="1"/>
        <end position="22"/>
    </location>
</feature>
<dbReference type="GO" id="GO:0031012">
    <property type="term" value="C:extracellular matrix"/>
    <property type="evidence" value="ECO:0007669"/>
    <property type="project" value="TreeGrafter"/>
</dbReference>
<feature type="disulfide bond" evidence="3">
    <location>
        <begin position="43"/>
        <end position="242"/>
    </location>
</feature>
<dbReference type="GO" id="GO:0008191">
    <property type="term" value="F:metalloendopeptidase inhibitor activity"/>
    <property type="evidence" value="ECO:0007669"/>
    <property type="project" value="InterPro"/>
</dbReference>
<evidence type="ECO:0000313" key="7">
    <source>
        <dbReference type="Proteomes" id="UP000887568"/>
    </source>
</evidence>
<feature type="chain" id="PRO_5037018582" evidence="5">
    <location>
        <begin position="23"/>
        <end position="678"/>
    </location>
</feature>
<dbReference type="Proteomes" id="UP000887568">
    <property type="component" value="Unplaced"/>
</dbReference>
<evidence type="ECO:0000313" key="6">
    <source>
        <dbReference type="EnsemblMetazoa" id="XP_038060881.1"/>
    </source>
</evidence>
<dbReference type="PANTHER" id="PTHR11844">
    <property type="entry name" value="METALLOPROTEASE INHIBITOR"/>
    <property type="match status" value="1"/>
</dbReference>
<dbReference type="SMART" id="SM00206">
    <property type="entry name" value="NTR"/>
    <property type="match status" value="1"/>
</dbReference>
<evidence type="ECO:0000256" key="1">
    <source>
        <dbReference type="ARBA" id="ARBA00004613"/>
    </source>
</evidence>
<comment type="subcellular location">
    <subcellularLocation>
        <location evidence="1">Secreted</location>
    </subcellularLocation>
</comment>
<feature type="region of interest" description="Disordered" evidence="4">
    <location>
        <begin position="573"/>
        <end position="656"/>
    </location>
</feature>
<dbReference type="Gene3D" id="2.40.50.120">
    <property type="match status" value="2"/>
</dbReference>
<dbReference type="GO" id="GO:0005615">
    <property type="term" value="C:extracellular space"/>
    <property type="evidence" value="ECO:0007669"/>
    <property type="project" value="TreeGrafter"/>
</dbReference>
<dbReference type="InterPro" id="IPR008993">
    <property type="entry name" value="TIMP-like_OB-fold"/>
</dbReference>
<feature type="compositionally biased region" description="Polar residues" evidence="4">
    <location>
        <begin position="329"/>
        <end position="340"/>
    </location>
</feature>
<feature type="compositionally biased region" description="Polar residues" evidence="4">
    <location>
        <begin position="350"/>
        <end position="363"/>
    </location>
</feature>
<dbReference type="InterPro" id="IPR001820">
    <property type="entry name" value="TIMP"/>
</dbReference>
<dbReference type="RefSeq" id="XP_038060881.1">
    <property type="nucleotide sequence ID" value="XM_038204953.1"/>
</dbReference>
<evidence type="ECO:0000256" key="3">
    <source>
        <dbReference type="PIRSR" id="PIRSR601820-3"/>
    </source>
</evidence>
<feature type="compositionally biased region" description="Polar residues" evidence="4">
    <location>
        <begin position="452"/>
        <end position="466"/>
    </location>
</feature>
<dbReference type="GO" id="GO:0051045">
    <property type="term" value="P:negative regulation of membrane protein ectodomain proteolysis"/>
    <property type="evidence" value="ECO:0007669"/>
    <property type="project" value="TreeGrafter"/>
</dbReference>
<dbReference type="InterPro" id="IPR027465">
    <property type="entry name" value="TIMP_C"/>
</dbReference>
<keyword evidence="5" id="KW-0732">Signal</keyword>
<keyword evidence="2" id="KW-0964">Secreted</keyword>
<dbReference type="Gene3D" id="3.90.370.10">
    <property type="entry name" value="Tissue inhibitor of metalloproteinase-1. Chain B, domain 1"/>
    <property type="match status" value="1"/>
</dbReference>
<dbReference type="OMA" id="MRECDSM"/>
<feature type="compositionally biased region" description="Polar residues" evidence="4">
    <location>
        <begin position="573"/>
        <end position="597"/>
    </location>
</feature>
<dbReference type="SUPFAM" id="SSF50242">
    <property type="entry name" value="TIMP-like"/>
    <property type="match status" value="1"/>
</dbReference>
<accession>A0A914ABP6</accession>
<feature type="compositionally biased region" description="Basic and acidic residues" evidence="4">
    <location>
        <begin position="440"/>
        <end position="451"/>
    </location>
</feature>
<keyword evidence="3" id="KW-1015">Disulfide bond</keyword>
<sequence>MKMQGSPGVVLLFMFLARVCLGHIEELTTWQSCTPRHPQQHFCHSDFVILGKVLSKENINVPEKDPTVEKEVAATAAAASVVIAATAIAASTTIATSTMEMNAAPARDLLTTNGTPKQEASLVVTPDENISPRQQMPAVASSDEDMTEEHKTLGHIIKYRVKINKIYKGSLSMAAGNTVIIHSVSEKPSRQGKCLQLNEEYILSGTISGGDFFHHQCDWRISCHQMTATLQQQLRRVYSRHCNTCNIKTAQQARESLTLQPSPADCTQCVYNPSFYTDRGLQDCEGLYSACQKTSQGTCSWSTHQKMRECDSMRKKSFNYPSPNLNLPCTQTVISTPSSKRTGKDDKASSNKQTSPDLSSSQIMPKKEQKRKRTTDTLPALPADKKLNISDEDDMKQEPTPISTDALPGVNQDPPAVDLSSTSDQDITKQGTAPIFTDQVKQKDLPHEHQDPSMSDQGSRDTNPFFSSHHVHMPHHAMGLPPPPVAGQEASDILDKITQQHLQKQRDEDTQMATSILSPHQDEQQPNPDTGDFNTSNAMPVDLKTNLSLQFEEITESSKNSSVPFSNYTNKQITIQPTSKPNKSKVTLFSTTMNPQPSESSDSKDYDSDFFKPHFPLSGDDPMAVHEDEFSRNPFDSKNPSSISDMADAFPYPPVDSQEAKGILEKITNHYREQRTKS</sequence>
<dbReference type="GeneID" id="119731727"/>
<dbReference type="GO" id="GO:0002020">
    <property type="term" value="F:protease binding"/>
    <property type="evidence" value="ECO:0007669"/>
    <property type="project" value="TreeGrafter"/>
</dbReference>
<protein>
    <submittedName>
        <fullName evidence="6">Uncharacterized protein</fullName>
    </submittedName>
</protein>
<dbReference type="PANTHER" id="PTHR11844:SF33">
    <property type="entry name" value="TISSUE INHIBITOR OF METALLOPROTEINASE"/>
    <property type="match status" value="1"/>
</dbReference>
<name>A0A914ABP6_PATMI</name>
<evidence type="ECO:0000256" key="2">
    <source>
        <dbReference type="ARBA" id="ARBA00022525"/>
    </source>
</evidence>
<feature type="disulfide bond" evidence="3">
    <location>
        <begin position="33"/>
        <end position="217"/>
    </location>
</feature>
<dbReference type="OrthoDB" id="6041373at2759"/>
<reference evidence="6" key="1">
    <citation type="submission" date="2022-11" db="UniProtKB">
        <authorList>
            <consortium name="EnsemblMetazoa"/>
        </authorList>
    </citation>
    <scope>IDENTIFICATION</scope>
</reference>
<dbReference type="Pfam" id="PF00965">
    <property type="entry name" value="TIMP"/>
    <property type="match status" value="2"/>
</dbReference>
<evidence type="ECO:0000256" key="4">
    <source>
        <dbReference type="SAM" id="MobiDB-lite"/>
    </source>
</evidence>
<dbReference type="EnsemblMetazoa" id="XM_038204953.1">
    <property type="protein sequence ID" value="XP_038060881.1"/>
    <property type="gene ID" value="LOC119731727"/>
</dbReference>
<evidence type="ECO:0000256" key="5">
    <source>
        <dbReference type="SAM" id="SignalP"/>
    </source>
</evidence>
<dbReference type="AlphaFoldDB" id="A0A914ABP6"/>
<feature type="region of interest" description="Disordered" evidence="4">
    <location>
        <begin position="329"/>
        <end position="488"/>
    </location>
</feature>
<feature type="compositionally biased region" description="Basic and acidic residues" evidence="4">
    <location>
        <begin position="601"/>
        <end position="612"/>
    </location>
</feature>
<keyword evidence="7" id="KW-1185">Reference proteome</keyword>